<evidence type="ECO:0000259" key="5">
    <source>
        <dbReference type="PROSITE" id="PS51730"/>
    </source>
</evidence>
<dbReference type="HAMAP" id="MF_03130">
    <property type="entry name" value="mec17"/>
    <property type="match status" value="1"/>
</dbReference>
<evidence type="ECO:0000256" key="1">
    <source>
        <dbReference type="ARBA" id="ARBA00022679"/>
    </source>
</evidence>
<comment type="similarity">
    <text evidence="3">Belongs to the acetyltransferase ATAT1 family.</text>
</comment>
<evidence type="ECO:0000313" key="7">
    <source>
        <dbReference type="Proteomes" id="UP000324832"/>
    </source>
</evidence>
<keyword evidence="1 3" id="KW-0808">Transferase</keyword>
<dbReference type="GO" id="GO:0019799">
    <property type="term" value="F:tubulin N-acetyltransferase activity"/>
    <property type="evidence" value="ECO:0007669"/>
    <property type="project" value="UniProtKB-UniRule"/>
</dbReference>
<dbReference type="EMBL" id="FZQP02002560">
    <property type="protein sequence ID" value="VVC96140.1"/>
    <property type="molecule type" value="Genomic_DNA"/>
</dbReference>
<dbReference type="GO" id="GO:0070507">
    <property type="term" value="P:regulation of microtubule cytoskeleton organization"/>
    <property type="evidence" value="ECO:0007669"/>
    <property type="project" value="UniProtKB-UniRule"/>
</dbReference>
<dbReference type="Pfam" id="PF05301">
    <property type="entry name" value="Acetyltransf_16"/>
    <property type="match status" value="1"/>
</dbReference>
<proteinExistence type="inferred from homology"/>
<dbReference type="InterPro" id="IPR038746">
    <property type="entry name" value="Atat"/>
</dbReference>
<dbReference type="Gene3D" id="3.40.630.30">
    <property type="match status" value="1"/>
</dbReference>
<keyword evidence="2 3" id="KW-0012">Acyltransferase</keyword>
<dbReference type="GO" id="GO:0048666">
    <property type="term" value="P:neuron development"/>
    <property type="evidence" value="ECO:0007669"/>
    <property type="project" value="UniProtKB-UniRule"/>
</dbReference>
<protein>
    <recommendedName>
        <fullName evidence="3">Alpha-tubulin N-acetyltransferase</fullName>
        <shortName evidence="3">Alpha-TAT</shortName>
        <shortName evidence="3">TAT</shortName>
        <ecNumber evidence="3">2.3.1.108</ecNumber>
    </recommendedName>
    <alternativeName>
        <fullName evidence="3">Acetyltransferase mec-17 homolog</fullName>
    </alternativeName>
</protein>
<reference evidence="6 7" key="1">
    <citation type="submission" date="2017-07" db="EMBL/GenBank/DDBJ databases">
        <authorList>
            <person name="Talla V."/>
            <person name="Backstrom N."/>
        </authorList>
    </citation>
    <scope>NUCLEOTIDE SEQUENCE [LARGE SCALE GENOMIC DNA]</scope>
</reference>
<feature type="domain" description="N-acetyltransferase" evidence="5">
    <location>
        <begin position="1"/>
        <end position="189"/>
    </location>
</feature>
<organism evidence="6 7">
    <name type="scientific">Leptidea sinapis</name>
    <dbReference type="NCBI Taxonomy" id="189913"/>
    <lineage>
        <taxon>Eukaryota</taxon>
        <taxon>Metazoa</taxon>
        <taxon>Ecdysozoa</taxon>
        <taxon>Arthropoda</taxon>
        <taxon>Hexapoda</taxon>
        <taxon>Insecta</taxon>
        <taxon>Pterygota</taxon>
        <taxon>Neoptera</taxon>
        <taxon>Endopterygota</taxon>
        <taxon>Lepidoptera</taxon>
        <taxon>Glossata</taxon>
        <taxon>Ditrysia</taxon>
        <taxon>Papilionoidea</taxon>
        <taxon>Pieridae</taxon>
        <taxon>Dismorphiinae</taxon>
        <taxon>Leptidea</taxon>
    </lineage>
</organism>
<evidence type="ECO:0000256" key="2">
    <source>
        <dbReference type="ARBA" id="ARBA00023315"/>
    </source>
</evidence>
<name>A0A5E4QGJ6_9NEOP</name>
<accession>A0A5E4QGJ6</accession>
<dbReference type="PANTHER" id="PTHR12327:SF0">
    <property type="entry name" value="ALPHA-TUBULIN N-ACETYLTRANSFERASE 1"/>
    <property type="match status" value="1"/>
</dbReference>
<dbReference type="AlphaFoldDB" id="A0A5E4QGJ6"/>
<dbReference type="PANTHER" id="PTHR12327">
    <property type="entry name" value="ALPHA-TUBULIN N-ACETYLTRANSFERASE 1"/>
    <property type="match status" value="1"/>
</dbReference>
<comment type="caution">
    <text evidence="3">Lacks conserved residue(s) required for the propagation of feature annotation.</text>
</comment>
<dbReference type="PROSITE" id="PS51730">
    <property type="entry name" value="GNAT_ATAT"/>
    <property type="match status" value="1"/>
</dbReference>
<feature type="site" description="Crucial for catalytic activity" evidence="3">
    <location>
        <position position="57"/>
    </location>
</feature>
<feature type="region of interest" description="Disordered" evidence="4">
    <location>
        <begin position="194"/>
        <end position="217"/>
    </location>
</feature>
<evidence type="ECO:0000313" key="6">
    <source>
        <dbReference type="EMBL" id="VVC96140.1"/>
    </source>
</evidence>
<feature type="compositionally biased region" description="Low complexity" evidence="4">
    <location>
        <begin position="204"/>
        <end position="217"/>
    </location>
</feature>
<sequence length="269" mass="30047">MDAFMISVNEVLHDEISVVTNTLRLPHFPADHKKASYFSKCLTKIIDDIGEMSSKAQNIGATLTTANKLQNSQHTLYLLKEAAANGGKGEVIGLLRVGSRHLYLYDDQKGKTWEGSPLCIFDFYIMENRQHCGFGKMLLDFMMKDKNIKTPQEFAIDAPSKKLQQFLHKYFACNLIPQGNNYCVLPGFFETQRRNTPDSPTSRSPVSPAHTSSVPPTTTVRVSQFGRYSAVKPKCTISTIIHGSPSIRQTTWLPVPSEVNPLNTSMMSV</sequence>
<dbReference type="EC" id="2.3.1.108" evidence="3"/>
<evidence type="ECO:0000256" key="3">
    <source>
        <dbReference type="HAMAP-Rule" id="MF_03130"/>
    </source>
</evidence>
<keyword evidence="7" id="KW-1185">Reference proteome</keyword>
<comment type="catalytic activity">
    <reaction evidence="3">
        <text>L-lysyl-[alpha-tubulin] + acetyl-CoA = N(6)-acetyl-L-lysyl-[alpha-tubulin] + CoA + H(+)</text>
        <dbReference type="Rhea" id="RHEA:15277"/>
        <dbReference type="Rhea" id="RHEA-COMP:11278"/>
        <dbReference type="Rhea" id="RHEA-COMP:11279"/>
        <dbReference type="ChEBI" id="CHEBI:15378"/>
        <dbReference type="ChEBI" id="CHEBI:29969"/>
        <dbReference type="ChEBI" id="CHEBI:57287"/>
        <dbReference type="ChEBI" id="CHEBI:57288"/>
        <dbReference type="ChEBI" id="CHEBI:61930"/>
        <dbReference type="EC" id="2.3.1.108"/>
    </reaction>
</comment>
<feature type="binding site" evidence="3">
    <location>
        <begin position="160"/>
        <end position="169"/>
    </location>
    <ligand>
        <name>acetyl-CoA</name>
        <dbReference type="ChEBI" id="CHEBI:57288"/>
    </ligand>
</feature>
<gene>
    <name evidence="6" type="ORF">LSINAPIS_LOCUS7698</name>
</gene>
<dbReference type="Proteomes" id="UP000324832">
    <property type="component" value="Unassembled WGS sequence"/>
</dbReference>
<dbReference type="InterPro" id="IPR007965">
    <property type="entry name" value="GNAT_ATAT"/>
</dbReference>
<dbReference type="GO" id="GO:0005874">
    <property type="term" value="C:microtubule"/>
    <property type="evidence" value="ECO:0007669"/>
    <property type="project" value="InterPro"/>
</dbReference>
<comment type="function">
    <text evidence="3">Specifically acetylates 'Lys-40' in alpha-tubulin on the lumenal side of microtubules. Promotes microtubule destabilization and accelerates microtubule dynamics; this activity may be independent of acetylation activity. Acetylates alpha-tubulin with a slow enzymatic rate, due to a catalytic site that is not optimized for acetyl transfer. Enters the microtubule through each end and diffuses quickly throughout the lumen of microtubules. Acetylates only long/old microtubules because of its slow acetylation rate since it does not have time to act on dynamically unstable microtubules before the enzyme is released.</text>
</comment>
<evidence type="ECO:0000256" key="4">
    <source>
        <dbReference type="SAM" id="MobiDB-lite"/>
    </source>
</evidence>